<dbReference type="Proteomes" id="UP000318681">
    <property type="component" value="Unassembled WGS sequence"/>
</dbReference>
<proteinExistence type="predicted"/>
<dbReference type="EMBL" id="VNIM01000045">
    <property type="protein sequence ID" value="TVV73589.1"/>
    <property type="molecule type" value="Genomic_DNA"/>
</dbReference>
<sequence>PERCIVHADRAYDTNRVRDLIESQGAVPNIPPKRTRVWKSCLSKTLYKGRNAIERIFCRLKDCRRLATRYDRNATNFLGAIHLAAAIMWWL</sequence>
<comment type="caution">
    <text evidence="3">The sequence shown here is derived from an EMBL/GenBank/DDBJ whole genome shotgun (WGS) entry which is preliminary data.</text>
</comment>
<dbReference type="PANTHER" id="PTHR30007">
    <property type="entry name" value="PHP DOMAIN PROTEIN"/>
    <property type="match status" value="1"/>
</dbReference>
<keyword evidence="1" id="KW-0812">Transmembrane</keyword>
<protein>
    <submittedName>
        <fullName evidence="3">Transposase</fullName>
    </submittedName>
</protein>
<feature type="domain" description="Transposase DDE" evidence="2">
    <location>
        <begin position="6"/>
        <end position="89"/>
    </location>
</feature>
<gene>
    <name evidence="3" type="ORF">FOY91_11870</name>
</gene>
<evidence type="ECO:0000259" key="2">
    <source>
        <dbReference type="Pfam" id="PF13586"/>
    </source>
</evidence>
<evidence type="ECO:0000313" key="4">
    <source>
        <dbReference type="Proteomes" id="UP000318681"/>
    </source>
</evidence>
<feature type="transmembrane region" description="Helical" evidence="1">
    <location>
        <begin position="74"/>
        <end position="90"/>
    </location>
</feature>
<dbReference type="PANTHER" id="PTHR30007:SF1">
    <property type="entry name" value="BLR1914 PROTEIN"/>
    <property type="match status" value="1"/>
</dbReference>
<keyword evidence="4" id="KW-1185">Reference proteome</keyword>
<reference evidence="3 4" key="1">
    <citation type="submission" date="2019-07" db="EMBL/GenBank/DDBJ databases">
        <title>Sphingomonas solaris sp. nov., isolated from a solar panel from Boston, Massachusetts.</title>
        <authorList>
            <person name="Tanner K."/>
            <person name="Pascual J."/>
            <person name="Mancuso C."/>
            <person name="Pereto J."/>
            <person name="Khalil A."/>
            <person name="Vilanova C."/>
        </authorList>
    </citation>
    <scope>NUCLEOTIDE SEQUENCE [LARGE SCALE GENOMIC DNA]</scope>
    <source>
        <strain evidence="3 4">R4DWN</strain>
    </source>
</reference>
<dbReference type="OrthoDB" id="7366523at2"/>
<name>A0A558R2I7_9SPHN</name>
<feature type="non-terminal residue" evidence="3">
    <location>
        <position position="1"/>
    </location>
</feature>
<dbReference type="Pfam" id="PF13586">
    <property type="entry name" value="DDE_Tnp_1_2"/>
    <property type="match status" value="1"/>
</dbReference>
<organism evidence="3 4">
    <name type="scientific">Alterirhizorhabdus solaris</name>
    <dbReference type="NCBI Taxonomy" id="2529389"/>
    <lineage>
        <taxon>Bacteria</taxon>
        <taxon>Pseudomonadati</taxon>
        <taxon>Pseudomonadota</taxon>
        <taxon>Alphaproteobacteria</taxon>
        <taxon>Sphingomonadales</taxon>
        <taxon>Rhizorhabdaceae</taxon>
        <taxon>Alterirhizorhabdus</taxon>
    </lineage>
</organism>
<dbReference type="AlphaFoldDB" id="A0A558R2I7"/>
<evidence type="ECO:0000313" key="3">
    <source>
        <dbReference type="EMBL" id="TVV73589.1"/>
    </source>
</evidence>
<evidence type="ECO:0000256" key="1">
    <source>
        <dbReference type="SAM" id="Phobius"/>
    </source>
</evidence>
<keyword evidence="1" id="KW-0472">Membrane</keyword>
<dbReference type="InterPro" id="IPR025668">
    <property type="entry name" value="Tnp_DDE_dom"/>
</dbReference>
<keyword evidence="1" id="KW-1133">Transmembrane helix</keyword>
<accession>A0A558R2I7</accession>
<dbReference type="RefSeq" id="WP_145151959.1">
    <property type="nucleotide sequence ID" value="NZ_VNIM01000045.1"/>
</dbReference>